<feature type="chain" id="PRO_5013129999" evidence="5">
    <location>
        <begin position="36"/>
        <end position="338"/>
    </location>
</feature>
<dbReference type="PANTHER" id="PTHR33376:SF4">
    <property type="entry name" value="SIALIC ACID-BINDING PERIPLASMIC PROTEIN SIAP"/>
    <property type="match status" value="1"/>
</dbReference>
<accession>A0A2C9DEG3</accession>
<dbReference type="EMBL" id="LT960615">
    <property type="protein sequence ID" value="SON58455.1"/>
    <property type="molecule type" value="Genomic_DNA"/>
</dbReference>
<reference evidence="7" key="1">
    <citation type="submission" date="2017-09" db="EMBL/GenBank/DDBJ databases">
        <title>Genome sequence of Nannocystis excedens DSM 71.</title>
        <authorList>
            <person name="Blom J."/>
        </authorList>
    </citation>
    <scope>NUCLEOTIDE SEQUENCE [LARGE SCALE GENOMIC DNA]</scope>
    <source>
        <strain evidence="7">type strain: E19</strain>
        <plasmid evidence="7">hdiap1</plasmid>
    </source>
</reference>
<dbReference type="NCBIfam" id="TIGR00787">
    <property type="entry name" value="dctP"/>
    <property type="match status" value="1"/>
</dbReference>
<organism evidence="6 7">
    <name type="scientific">Hartmannibacter diazotrophicus</name>
    <dbReference type="NCBI Taxonomy" id="1482074"/>
    <lineage>
        <taxon>Bacteria</taxon>
        <taxon>Pseudomonadati</taxon>
        <taxon>Pseudomonadota</taxon>
        <taxon>Alphaproteobacteria</taxon>
        <taxon>Hyphomicrobiales</taxon>
        <taxon>Pleomorphomonadaceae</taxon>
        <taxon>Hartmannibacter</taxon>
    </lineage>
</organism>
<keyword evidence="7" id="KW-1185">Reference proteome</keyword>
<dbReference type="GO" id="GO:0055085">
    <property type="term" value="P:transmembrane transport"/>
    <property type="evidence" value="ECO:0007669"/>
    <property type="project" value="InterPro"/>
</dbReference>
<dbReference type="InterPro" id="IPR038404">
    <property type="entry name" value="TRAP_DctP_sf"/>
</dbReference>
<keyword evidence="4 5" id="KW-0732">Signal</keyword>
<dbReference type="RefSeq" id="WP_173796361.1">
    <property type="nucleotide sequence ID" value="NZ_LT960615.1"/>
</dbReference>
<dbReference type="AlphaFoldDB" id="A0A2C9DEG3"/>
<dbReference type="Pfam" id="PF03480">
    <property type="entry name" value="DctP"/>
    <property type="match status" value="1"/>
</dbReference>
<comment type="similarity">
    <text evidence="2">Belongs to the bacterial solute-binding protein 7 family.</text>
</comment>
<keyword evidence="6" id="KW-0675">Receptor</keyword>
<evidence type="ECO:0000313" key="7">
    <source>
        <dbReference type="Proteomes" id="UP000223606"/>
    </source>
</evidence>
<dbReference type="GO" id="GO:0030288">
    <property type="term" value="C:outer membrane-bounded periplasmic space"/>
    <property type="evidence" value="ECO:0007669"/>
    <property type="project" value="InterPro"/>
</dbReference>
<dbReference type="InterPro" id="IPR006311">
    <property type="entry name" value="TAT_signal"/>
</dbReference>
<geneLocation type="plasmid" evidence="7">
    <name>hdiap1</name>
</geneLocation>
<evidence type="ECO:0000256" key="2">
    <source>
        <dbReference type="ARBA" id="ARBA00009023"/>
    </source>
</evidence>
<evidence type="ECO:0000313" key="6">
    <source>
        <dbReference type="EMBL" id="SON58455.1"/>
    </source>
</evidence>
<gene>
    <name evidence="6" type="primary">yiaO_5</name>
    <name evidence="6" type="ORF">HDIA_P0046</name>
</gene>
<keyword evidence="3" id="KW-0813">Transport</keyword>
<dbReference type="CDD" id="cd13603">
    <property type="entry name" value="PBP2_TRAP_Siap_TeaA_like"/>
    <property type="match status" value="1"/>
</dbReference>
<protein>
    <submittedName>
        <fullName evidence="6">Extracytoplasmic solute receptor protein YiaO</fullName>
    </submittedName>
</protein>
<feature type="signal peptide" evidence="5">
    <location>
        <begin position="1"/>
        <end position="35"/>
    </location>
</feature>
<name>A0A2C9DEG3_9HYPH</name>
<evidence type="ECO:0000256" key="5">
    <source>
        <dbReference type="SAM" id="SignalP"/>
    </source>
</evidence>
<dbReference type="InterPro" id="IPR018389">
    <property type="entry name" value="DctP_fam"/>
</dbReference>
<dbReference type="PIRSF" id="PIRSF006470">
    <property type="entry name" value="DctB"/>
    <property type="match status" value="1"/>
</dbReference>
<dbReference type="InterPro" id="IPR004682">
    <property type="entry name" value="TRAP_DctP"/>
</dbReference>
<dbReference type="PROSITE" id="PS51318">
    <property type="entry name" value="TAT"/>
    <property type="match status" value="1"/>
</dbReference>
<dbReference type="KEGG" id="hdi:HDIA_P0046"/>
<proteinExistence type="inferred from homology"/>
<evidence type="ECO:0000256" key="3">
    <source>
        <dbReference type="ARBA" id="ARBA00022448"/>
    </source>
</evidence>
<dbReference type="Gene3D" id="3.40.190.170">
    <property type="entry name" value="Bacterial extracellular solute-binding protein, family 7"/>
    <property type="match status" value="1"/>
</dbReference>
<keyword evidence="6" id="KW-0614">Plasmid</keyword>
<evidence type="ECO:0000256" key="1">
    <source>
        <dbReference type="ARBA" id="ARBA00004196"/>
    </source>
</evidence>
<dbReference type="Proteomes" id="UP000223606">
    <property type="component" value="Plasmid HDIAp1"/>
</dbReference>
<sequence>MKTTTTTSRRALLQSAAALSLAGTLSMPFISRARAATALTFGHGAAPGNPRTIAADKFAEIVREKTGGAVEITVAGSAQLGNDNAMLTSLRTGALSISANSQGTASSLVPELAAFGLPFLFQDAATAIKTVSGSLTDQLAAKFDEVGIVLLGFWDNGIRNITNSKRPIKEPADLKGLKIRTPSDPATIDIFESLGAATQQIAFSELYVALQQGVVDGQENPLTNIASAKLYEVNKYISLSAHKWESTPILMSKIAWAQIDDAGKAAIKVAMAECTTLQIGLSADGNKKLLGEFKANPAVEVNEVDLAAFRRATAGVLDKWQNKPFGGFVKDLRSAVGA</sequence>
<dbReference type="PANTHER" id="PTHR33376">
    <property type="match status" value="1"/>
</dbReference>
<comment type="subcellular location">
    <subcellularLocation>
        <location evidence="1">Cell envelope</location>
    </subcellularLocation>
</comment>
<dbReference type="NCBIfam" id="NF037995">
    <property type="entry name" value="TRAP_S1"/>
    <property type="match status" value="1"/>
</dbReference>
<evidence type="ECO:0000256" key="4">
    <source>
        <dbReference type="ARBA" id="ARBA00022729"/>
    </source>
</evidence>